<protein>
    <submittedName>
        <fullName evidence="2">Uncharacterized protein</fullName>
    </submittedName>
</protein>
<sequence length="74" mass="8883">MAERRVFAAIEVVEARMEETHKRRQERQEELLMELLRGREPLLQRRRGFPHVRPTSLPYARYPRAPSTKQRDGV</sequence>
<keyword evidence="3" id="KW-1185">Reference proteome</keyword>
<accession>A0A2J8AFE8</accession>
<evidence type="ECO:0000256" key="1">
    <source>
        <dbReference type="SAM" id="MobiDB-lite"/>
    </source>
</evidence>
<dbReference type="AlphaFoldDB" id="A0A2J8AFE8"/>
<comment type="caution">
    <text evidence="2">The sequence shown here is derived from an EMBL/GenBank/DDBJ whole genome shotgun (WGS) entry which is preliminary data.</text>
</comment>
<reference evidence="2 3" key="1">
    <citation type="journal article" date="2017" name="Mol. Biol. Evol.">
        <title>The 4-celled Tetrabaena socialis nuclear genome reveals the essential components for genetic control of cell number at the origin of multicellularity in the volvocine lineage.</title>
        <authorList>
            <person name="Featherston J."/>
            <person name="Arakaki Y."/>
            <person name="Hanschen E.R."/>
            <person name="Ferris P.J."/>
            <person name="Michod R.E."/>
            <person name="Olson B.J.S.C."/>
            <person name="Nozaki H."/>
            <person name="Durand P.M."/>
        </authorList>
    </citation>
    <scope>NUCLEOTIDE SEQUENCE [LARGE SCALE GENOMIC DNA]</scope>
    <source>
        <strain evidence="2 3">NIES-571</strain>
    </source>
</reference>
<gene>
    <name evidence="2" type="ORF">TSOC_001953</name>
</gene>
<feature type="region of interest" description="Disordered" evidence="1">
    <location>
        <begin position="48"/>
        <end position="74"/>
    </location>
</feature>
<proteinExistence type="predicted"/>
<dbReference type="EMBL" id="PGGS01000034">
    <property type="protein sequence ID" value="PNH11241.1"/>
    <property type="molecule type" value="Genomic_DNA"/>
</dbReference>
<evidence type="ECO:0000313" key="2">
    <source>
        <dbReference type="EMBL" id="PNH11241.1"/>
    </source>
</evidence>
<name>A0A2J8AFE8_9CHLO</name>
<evidence type="ECO:0000313" key="3">
    <source>
        <dbReference type="Proteomes" id="UP000236333"/>
    </source>
</evidence>
<dbReference type="Proteomes" id="UP000236333">
    <property type="component" value="Unassembled WGS sequence"/>
</dbReference>
<organism evidence="2 3">
    <name type="scientific">Tetrabaena socialis</name>
    <dbReference type="NCBI Taxonomy" id="47790"/>
    <lineage>
        <taxon>Eukaryota</taxon>
        <taxon>Viridiplantae</taxon>
        <taxon>Chlorophyta</taxon>
        <taxon>core chlorophytes</taxon>
        <taxon>Chlorophyceae</taxon>
        <taxon>CS clade</taxon>
        <taxon>Chlamydomonadales</taxon>
        <taxon>Tetrabaenaceae</taxon>
        <taxon>Tetrabaena</taxon>
    </lineage>
</organism>